<evidence type="ECO:0000256" key="2">
    <source>
        <dbReference type="ARBA" id="ARBA00022692"/>
    </source>
</evidence>
<keyword evidence="8" id="KW-0378">Hydrolase</keyword>
<dbReference type="RefSeq" id="WP_233509542.1">
    <property type="nucleotide sequence ID" value="NZ_JAKVPQ010000008.1"/>
</dbReference>
<accession>A0ABS9R7N6</accession>
<dbReference type="Pfam" id="PF10502">
    <property type="entry name" value="Peptidase_S26"/>
    <property type="match status" value="1"/>
</dbReference>
<dbReference type="CDD" id="cd06530">
    <property type="entry name" value="S26_SPase_I"/>
    <property type="match status" value="1"/>
</dbReference>
<feature type="domain" description="Peptidase S26" evidence="7">
    <location>
        <begin position="14"/>
        <end position="76"/>
    </location>
</feature>
<feature type="transmembrane region" description="Helical" evidence="6">
    <location>
        <begin position="7"/>
        <end position="28"/>
    </location>
</feature>
<dbReference type="InterPro" id="IPR019533">
    <property type="entry name" value="Peptidase_S26"/>
</dbReference>
<evidence type="ECO:0000256" key="5">
    <source>
        <dbReference type="NCBIfam" id="TIGR02228"/>
    </source>
</evidence>
<dbReference type="PRINTS" id="PR00728">
    <property type="entry name" value="SIGNALPTASE"/>
</dbReference>
<dbReference type="InterPro" id="IPR036286">
    <property type="entry name" value="LexA/Signal_pep-like_sf"/>
</dbReference>
<evidence type="ECO:0000259" key="7">
    <source>
        <dbReference type="Pfam" id="PF10502"/>
    </source>
</evidence>
<dbReference type="EC" id="3.4.21.89" evidence="5"/>
<proteinExistence type="predicted"/>
<keyword evidence="2 6" id="KW-0812">Transmembrane</keyword>
<sequence>MMKKIKYCNILAYVMLIALILVVSPFVVPKLFGYEPYGILSNSMEPDYPVGSVVYVKSQSPESIMKGDVITFKTSVVNDSVATHRVMINDAKKRSFVTKGDHNDDVDATAVAYERLLGKVVLCVPMLGNIYLWLVSMFGVATCTFTLIMVITLWLHVAKWKKELGIKK</sequence>
<evidence type="ECO:0000256" key="1">
    <source>
        <dbReference type="ARBA" id="ARBA00004370"/>
    </source>
</evidence>
<dbReference type="Proteomes" id="UP001202402">
    <property type="component" value="Unassembled WGS sequence"/>
</dbReference>
<evidence type="ECO:0000256" key="4">
    <source>
        <dbReference type="ARBA" id="ARBA00023136"/>
    </source>
</evidence>
<evidence type="ECO:0000313" key="8">
    <source>
        <dbReference type="EMBL" id="MCH4285678.1"/>
    </source>
</evidence>
<protein>
    <recommendedName>
        <fullName evidence="5">Signal peptidase I</fullName>
        <ecNumber evidence="5">3.4.21.89</ecNumber>
    </recommendedName>
</protein>
<evidence type="ECO:0000256" key="6">
    <source>
        <dbReference type="SAM" id="Phobius"/>
    </source>
</evidence>
<dbReference type="NCBIfam" id="TIGR02228">
    <property type="entry name" value="sigpep_I_arch"/>
    <property type="match status" value="1"/>
</dbReference>
<dbReference type="PANTHER" id="PTHR10806">
    <property type="entry name" value="SIGNAL PEPTIDASE COMPLEX CATALYTIC SUBUNIT SEC11"/>
    <property type="match status" value="1"/>
</dbReference>
<keyword evidence="9" id="KW-1185">Reference proteome</keyword>
<gene>
    <name evidence="8" type="ORF">LQE99_11120</name>
</gene>
<dbReference type="GO" id="GO:0009003">
    <property type="term" value="F:signal peptidase activity"/>
    <property type="evidence" value="ECO:0007669"/>
    <property type="project" value="UniProtKB-EC"/>
</dbReference>
<dbReference type="SUPFAM" id="SSF51306">
    <property type="entry name" value="LexA/Signal peptidase"/>
    <property type="match status" value="1"/>
</dbReference>
<comment type="subcellular location">
    <subcellularLocation>
        <location evidence="1">Membrane</location>
    </subcellularLocation>
</comment>
<reference evidence="8 9" key="1">
    <citation type="submission" date="2022-02" db="EMBL/GenBank/DDBJ databases">
        <title>Genome of Erysipelotrichaceae sp. nov. NSJ-176 isolated from human feces.</title>
        <authorList>
            <person name="Abdugheni R."/>
        </authorList>
    </citation>
    <scope>NUCLEOTIDE SEQUENCE [LARGE SCALE GENOMIC DNA]</scope>
    <source>
        <strain evidence="8 9">NSJ-176</strain>
    </source>
</reference>
<keyword evidence="4 6" id="KW-0472">Membrane</keyword>
<evidence type="ECO:0000256" key="3">
    <source>
        <dbReference type="ARBA" id="ARBA00022989"/>
    </source>
</evidence>
<dbReference type="PANTHER" id="PTHR10806:SF6">
    <property type="entry name" value="SIGNAL PEPTIDASE COMPLEX CATALYTIC SUBUNIT SEC11"/>
    <property type="match status" value="1"/>
</dbReference>
<name>A0ABS9R7N6_9FIRM</name>
<feature type="transmembrane region" description="Helical" evidence="6">
    <location>
        <begin position="130"/>
        <end position="158"/>
    </location>
</feature>
<evidence type="ECO:0000313" key="9">
    <source>
        <dbReference type="Proteomes" id="UP001202402"/>
    </source>
</evidence>
<keyword evidence="3 6" id="KW-1133">Transmembrane helix</keyword>
<comment type="caution">
    <text evidence="8">The sequence shown here is derived from an EMBL/GenBank/DDBJ whole genome shotgun (WGS) entry which is preliminary data.</text>
</comment>
<organism evidence="8 9">
    <name type="scientific">Amedibacillus hominis</name>
    <dbReference type="NCBI Taxonomy" id="2897776"/>
    <lineage>
        <taxon>Bacteria</taxon>
        <taxon>Bacillati</taxon>
        <taxon>Bacillota</taxon>
        <taxon>Erysipelotrichia</taxon>
        <taxon>Erysipelotrichales</taxon>
        <taxon>Erysipelotrichaceae</taxon>
        <taxon>Amedibacillus</taxon>
    </lineage>
</organism>
<dbReference type="EMBL" id="JAKVPQ010000008">
    <property type="protein sequence ID" value="MCH4285678.1"/>
    <property type="molecule type" value="Genomic_DNA"/>
</dbReference>
<dbReference type="InterPro" id="IPR001733">
    <property type="entry name" value="Peptidase_S26B"/>
</dbReference>